<keyword evidence="1" id="KW-0472">Membrane</keyword>
<protein>
    <recommendedName>
        <fullName evidence="4">Phage holin family protein</fullName>
    </recommendedName>
</protein>
<comment type="caution">
    <text evidence="2">The sequence shown here is derived from an EMBL/GenBank/DDBJ whole genome shotgun (WGS) entry which is preliminary data.</text>
</comment>
<evidence type="ECO:0000313" key="2">
    <source>
        <dbReference type="EMBL" id="GID15668.1"/>
    </source>
</evidence>
<dbReference type="Pfam" id="PF04020">
    <property type="entry name" value="Phage_holin_4_2"/>
    <property type="match status" value="1"/>
</dbReference>
<dbReference type="InterPro" id="IPR007165">
    <property type="entry name" value="Phage_holin_4_2"/>
</dbReference>
<organism evidence="2 3">
    <name type="scientific">Actinocatenispora rupis</name>
    <dbReference type="NCBI Taxonomy" id="519421"/>
    <lineage>
        <taxon>Bacteria</taxon>
        <taxon>Bacillati</taxon>
        <taxon>Actinomycetota</taxon>
        <taxon>Actinomycetes</taxon>
        <taxon>Micromonosporales</taxon>
        <taxon>Micromonosporaceae</taxon>
        <taxon>Actinocatenispora</taxon>
    </lineage>
</organism>
<gene>
    <name evidence="2" type="ORF">Aru02nite_65570</name>
</gene>
<evidence type="ECO:0000313" key="3">
    <source>
        <dbReference type="Proteomes" id="UP000612808"/>
    </source>
</evidence>
<dbReference type="EMBL" id="BOMB01000046">
    <property type="protein sequence ID" value="GID15668.1"/>
    <property type="molecule type" value="Genomic_DNA"/>
</dbReference>
<dbReference type="AlphaFoldDB" id="A0A8J3J7X0"/>
<feature type="transmembrane region" description="Helical" evidence="1">
    <location>
        <begin position="62"/>
        <end position="85"/>
    </location>
</feature>
<keyword evidence="3" id="KW-1185">Reference proteome</keyword>
<dbReference type="PANTHER" id="PTHR37309:SF1">
    <property type="entry name" value="SLR0284 PROTEIN"/>
    <property type="match status" value="1"/>
</dbReference>
<feature type="transmembrane region" description="Helical" evidence="1">
    <location>
        <begin position="7"/>
        <end position="27"/>
    </location>
</feature>
<reference evidence="2" key="1">
    <citation type="submission" date="2021-01" db="EMBL/GenBank/DDBJ databases">
        <title>Whole genome shotgun sequence of Actinocatenispora rupis NBRC 107355.</title>
        <authorList>
            <person name="Komaki H."/>
            <person name="Tamura T."/>
        </authorList>
    </citation>
    <scope>NUCLEOTIDE SEQUENCE</scope>
    <source>
        <strain evidence="2">NBRC 107355</strain>
    </source>
</reference>
<sequence>MRILIRIVINALALWASTLLPGISLTGTTGHKVLSLLAVAVIFGVINAVLKPIIKVVGCGLYVLTLGLIAVVVNALLFLLTGWLADKLHLGFHVDGFWAGFWGAIIVSVVSFVLSLIIPEPRDKD</sequence>
<feature type="transmembrane region" description="Helical" evidence="1">
    <location>
        <begin position="33"/>
        <end position="50"/>
    </location>
</feature>
<feature type="transmembrane region" description="Helical" evidence="1">
    <location>
        <begin position="97"/>
        <end position="118"/>
    </location>
</feature>
<dbReference type="PANTHER" id="PTHR37309">
    <property type="entry name" value="SLR0284 PROTEIN"/>
    <property type="match status" value="1"/>
</dbReference>
<dbReference type="Proteomes" id="UP000612808">
    <property type="component" value="Unassembled WGS sequence"/>
</dbReference>
<proteinExistence type="predicted"/>
<evidence type="ECO:0008006" key="4">
    <source>
        <dbReference type="Google" id="ProtNLM"/>
    </source>
</evidence>
<dbReference type="RefSeq" id="WP_203664067.1">
    <property type="nucleotide sequence ID" value="NZ_BAAAZM010000001.1"/>
</dbReference>
<accession>A0A8J3J7X0</accession>
<name>A0A8J3J7X0_9ACTN</name>
<evidence type="ECO:0000256" key="1">
    <source>
        <dbReference type="SAM" id="Phobius"/>
    </source>
</evidence>
<keyword evidence="1" id="KW-1133">Transmembrane helix</keyword>
<keyword evidence="1" id="KW-0812">Transmembrane</keyword>